<dbReference type="GO" id="GO:0003755">
    <property type="term" value="F:peptidyl-prolyl cis-trans isomerase activity"/>
    <property type="evidence" value="ECO:0007669"/>
    <property type="project" value="UniProtKB-KW"/>
</dbReference>
<dbReference type="EMBL" id="WKKI01000024">
    <property type="protein sequence ID" value="MRX72976.1"/>
    <property type="molecule type" value="Genomic_DNA"/>
</dbReference>
<keyword evidence="9" id="KW-1185">Reference proteome</keyword>
<keyword evidence="5 8" id="KW-0413">Isomerase</keyword>
<dbReference type="InterPro" id="IPR023058">
    <property type="entry name" value="PPIase_PpiC_CS"/>
</dbReference>
<dbReference type="SUPFAM" id="SSF109998">
    <property type="entry name" value="Triger factor/SurA peptide-binding domain-like"/>
    <property type="match status" value="1"/>
</dbReference>
<evidence type="ECO:0000256" key="6">
    <source>
        <dbReference type="SAM" id="Phobius"/>
    </source>
</evidence>
<protein>
    <recommendedName>
        <fullName evidence="2">peptidylprolyl isomerase</fullName>
        <ecNumber evidence="2">5.2.1.8</ecNumber>
    </recommendedName>
</protein>
<evidence type="ECO:0000256" key="1">
    <source>
        <dbReference type="ARBA" id="ARBA00000971"/>
    </source>
</evidence>
<dbReference type="Proteomes" id="UP000448867">
    <property type="component" value="Unassembled WGS sequence"/>
</dbReference>
<dbReference type="Pfam" id="PF13145">
    <property type="entry name" value="Rotamase_2"/>
    <property type="match status" value="1"/>
</dbReference>
<feature type="domain" description="PpiC" evidence="7">
    <location>
        <begin position="136"/>
        <end position="259"/>
    </location>
</feature>
<dbReference type="Gene3D" id="1.10.4030.10">
    <property type="entry name" value="Porin chaperone SurA, peptide-binding domain"/>
    <property type="match status" value="1"/>
</dbReference>
<evidence type="ECO:0000259" key="7">
    <source>
        <dbReference type="Pfam" id="PF13145"/>
    </source>
</evidence>
<dbReference type="RefSeq" id="WP_154308179.1">
    <property type="nucleotide sequence ID" value="NZ_WKKI01000024.1"/>
</dbReference>
<keyword evidence="6" id="KW-1133">Transmembrane helix</keyword>
<dbReference type="PANTHER" id="PTHR47245:SF1">
    <property type="entry name" value="FOLDASE PROTEIN PRSA"/>
    <property type="match status" value="1"/>
</dbReference>
<organism evidence="8 9">
    <name type="scientific">Metabacillus lacus</name>
    <dbReference type="NCBI Taxonomy" id="1983721"/>
    <lineage>
        <taxon>Bacteria</taxon>
        <taxon>Bacillati</taxon>
        <taxon>Bacillota</taxon>
        <taxon>Bacilli</taxon>
        <taxon>Bacillales</taxon>
        <taxon>Bacillaceae</taxon>
        <taxon>Metabacillus</taxon>
    </lineage>
</organism>
<evidence type="ECO:0000313" key="9">
    <source>
        <dbReference type="Proteomes" id="UP000448867"/>
    </source>
</evidence>
<evidence type="ECO:0000256" key="3">
    <source>
        <dbReference type="ARBA" id="ARBA00022729"/>
    </source>
</evidence>
<dbReference type="AlphaFoldDB" id="A0A7X2J043"/>
<evidence type="ECO:0000256" key="4">
    <source>
        <dbReference type="ARBA" id="ARBA00023110"/>
    </source>
</evidence>
<accession>A0A7X2J043</accession>
<keyword evidence="3" id="KW-0732">Signal</keyword>
<dbReference type="OrthoDB" id="2677468at2"/>
<keyword evidence="6" id="KW-0812">Transmembrane</keyword>
<evidence type="ECO:0000313" key="8">
    <source>
        <dbReference type="EMBL" id="MRX72976.1"/>
    </source>
</evidence>
<comment type="catalytic activity">
    <reaction evidence="1">
        <text>[protein]-peptidylproline (omega=180) = [protein]-peptidylproline (omega=0)</text>
        <dbReference type="Rhea" id="RHEA:16237"/>
        <dbReference type="Rhea" id="RHEA-COMP:10747"/>
        <dbReference type="Rhea" id="RHEA-COMP:10748"/>
        <dbReference type="ChEBI" id="CHEBI:83833"/>
        <dbReference type="ChEBI" id="CHEBI:83834"/>
        <dbReference type="EC" id="5.2.1.8"/>
    </reaction>
</comment>
<dbReference type="InterPro" id="IPR027304">
    <property type="entry name" value="Trigger_fact/SurA_dom_sf"/>
</dbReference>
<reference evidence="8 9" key="1">
    <citation type="submission" date="2019-11" db="EMBL/GenBank/DDBJ databases">
        <title>Bacillus lacus genome.</title>
        <authorList>
            <person name="Allen C.J."/>
            <person name="Newman J.D."/>
        </authorList>
    </citation>
    <scope>NUCLEOTIDE SEQUENCE [LARGE SCALE GENOMIC DNA]</scope>
    <source>
        <strain evidence="8 9">KCTC 33946</strain>
    </source>
</reference>
<keyword evidence="6" id="KW-0472">Membrane</keyword>
<dbReference type="InterPro" id="IPR050245">
    <property type="entry name" value="PrsA_foldase"/>
</dbReference>
<comment type="caution">
    <text evidence="8">The sequence shown here is derived from an EMBL/GenBank/DDBJ whole genome shotgun (WGS) entry which is preliminary data.</text>
</comment>
<feature type="transmembrane region" description="Helical" evidence="6">
    <location>
        <begin position="6"/>
        <end position="25"/>
    </location>
</feature>
<dbReference type="EC" id="5.2.1.8" evidence="2"/>
<dbReference type="PROSITE" id="PS01096">
    <property type="entry name" value="PPIC_PPIASE_1"/>
    <property type="match status" value="1"/>
</dbReference>
<sequence>MKAKHLWLIIFGLAAANVLFISLLISEKSVPASAQFSDQEIVASMDNDSISRGAWLQELEDMYGKETLEEMISIRVVRSLAKKYSIEVPEEEIEREYNVIYDFYRDTDSSLQLDNLREQIEYSILLEELLTKDVEIPEAELKEFYENHRSSYEDRHFYHLSHIVLHTKEEAETAISELKRGSGFSVLAKEKSTDGSTAGKGGDMGYAAAEKLPEEYLRAIKSLEDGEFTVTPVETSEGFAVVMLNEERKAGSTTFQEARSRIRREIALQQMDGNMDAKKLWEESGVSWLYGESK</sequence>
<keyword evidence="4" id="KW-0697">Rotamase</keyword>
<dbReference type="SUPFAM" id="SSF54534">
    <property type="entry name" value="FKBP-like"/>
    <property type="match status" value="1"/>
</dbReference>
<gene>
    <name evidence="8" type="ORF">GJU40_12580</name>
</gene>
<evidence type="ECO:0000256" key="2">
    <source>
        <dbReference type="ARBA" id="ARBA00013194"/>
    </source>
</evidence>
<name>A0A7X2J043_9BACI</name>
<dbReference type="InterPro" id="IPR000297">
    <property type="entry name" value="PPIase_PpiC"/>
</dbReference>
<dbReference type="InterPro" id="IPR046357">
    <property type="entry name" value="PPIase_dom_sf"/>
</dbReference>
<evidence type="ECO:0000256" key="5">
    <source>
        <dbReference type="ARBA" id="ARBA00023235"/>
    </source>
</evidence>
<proteinExistence type="predicted"/>
<dbReference type="PANTHER" id="PTHR47245">
    <property type="entry name" value="PEPTIDYLPROLYL ISOMERASE"/>
    <property type="match status" value="1"/>
</dbReference>
<dbReference type="Gene3D" id="3.10.50.40">
    <property type="match status" value="1"/>
</dbReference>